<keyword evidence="1" id="KW-0732">Signal</keyword>
<dbReference type="GO" id="GO:0003735">
    <property type="term" value="F:structural constituent of ribosome"/>
    <property type="evidence" value="ECO:0007669"/>
    <property type="project" value="InterPro"/>
</dbReference>
<evidence type="ECO:0000313" key="3">
    <source>
        <dbReference type="EMBL" id="CAA7258644.1"/>
    </source>
</evidence>
<accession>A0A8S0W122</accession>
<sequence>MRKACLCLSAIALLNTLILDSAFCRRAQLSVFEVDMAQSLARCLSLSKTLRVRHVSEVASLGRFSTSSVLLRRRPPVAEEVGRRRTSPVIEDDMEELWDQLEEHGEVEDSPSGGHIILQQQRERLHYLRLIEHEMPKLVAYRKQFVPPPAEHSLIVRSVHYQGESHPAALKRAIVVPVDKLPLKNEAATHKLILLAGPRWTPDPPADAGVSGLDDWGNGYIKISCEDFPEASMNLKWASDTLDKLLEEANNEKDDFNDVPIDLRHIYAKALKSKKGDHLRSRVFHRPSIADFPKEWLPDTPASS</sequence>
<dbReference type="InterPro" id="IPR039848">
    <property type="entry name" value="Ribosomal_mS35_mt"/>
</dbReference>
<keyword evidence="4" id="KW-1185">Reference proteome</keyword>
<dbReference type="EMBL" id="CACVBS010000002">
    <property type="protein sequence ID" value="CAA7258644.1"/>
    <property type="molecule type" value="Genomic_DNA"/>
</dbReference>
<proteinExistence type="predicted"/>
<gene>
    <name evidence="3" type="ORF">AAE3_LOCUS910</name>
</gene>
<dbReference type="Pfam" id="PF10213">
    <property type="entry name" value="MRP-S28"/>
    <property type="match status" value="1"/>
</dbReference>
<comment type="caution">
    <text evidence="3">The sequence shown here is derived from an EMBL/GenBank/DDBJ whole genome shotgun (WGS) entry which is preliminary data.</text>
</comment>
<protein>
    <recommendedName>
        <fullName evidence="2">Small ribosomal subunit protein mS35 mitochondrial conserved domain-containing protein</fullName>
    </recommendedName>
</protein>
<evidence type="ECO:0000256" key="1">
    <source>
        <dbReference type="SAM" id="SignalP"/>
    </source>
</evidence>
<dbReference type="AlphaFoldDB" id="A0A8S0W122"/>
<feature type="domain" description="Small ribosomal subunit protein mS35 mitochondrial conserved" evidence="2">
    <location>
        <begin position="145"/>
        <end position="296"/>
    </location>
</feature>
<feature type="signal peptide" evidence="1">
    <location>
        <begin position="1"/>
        <end position="24"/>
    </location>
</feature>
<dbReference type="GO" id="GO:0032543">
    <property type="term" value="P:mitochondrial translation"/>
    <property type="evidence" value="ECO:0007669"/>
    <property type="project" value="InterPro"/>
</dbReference>
<organism evidence="3 4">
    <name type="scientific">Cyclocybe aegerita</name>
    <name type="common">Black poplar mushroom</name>
    <name type="synonym">Agrocybe aegerita</name>
    <dbReference type="NCBI Taxonomy" id="1973307"/>
    <lineage>
        <taxon>Eukaryota</taxon>
        <taxon>Fungi</taxon>
        <taxon>Dikarya</taxon>
        <taxon>Basidiomycota</taxon>
        <taxon>Agaricomycotina</taxon>
        <taxon>Agaricomycetes</taxon>
        <taxon>Agaricomycetidae</taxon>
        <taxon>Agaricales</taxon>
        <taxon>Agaricineae</taxon>
        <taxon>Bolbitiaceae</taxon>
        <taxon>Cyclocybe</taxon>
    </lineage>
</organism>
<dbReference type="GO" id="GO:0005763">
    <property type="term" value="C:mitochondrial small ribosomal subunit"/>
    <property type="evidence" value="ECO:0007669"/>
    <property type="project" value="TreeGrafter"/>
</dbReference>
<dbReference type="InterPro" id="IPR019349">
    <property type="entry name" value="Ribosomal_mS35_mit"/>
</dbReference>
<dbReference type="PANTHER" id="PTHR13490:SF0">
    <property type="entry name" value="SMALL RIBOSOMAL SUBUNIT PROTEIN MS35"/>
    <property type="match status" value="1"/>
</dbReference>
<name>A0A8S0W122_CYCAE</name>
<reference evidence="3 4" key="1">
    <citation type="submission" date="2020-01" db="EMBL/GenBank/DDBJ databases">
        <authorList>
            <person name="Gupta K D."/>
        </authorList>
    </citation>
    <scope>NUCLEOTIDE SEQUENCE [LARGE SCALE GENOMIC DNA]</scope>
</reference>
<evidence type="ECO:0000259" key="2">
    <source>
        <dbReference type="Pfam" id="PF10213"/>
    </source>
</evidence>
<dbReference type="OrthoDB" id="283424at2759"/>
<feature type="chain" id="PRO_5035910132" description="Small ribosomal subunit protein mS35 mitochondrial conserved domain-containing protein" evidence="1">
    <location>
        <begin position="25"/>
        <end position="304"/>
    </location>
</feature>
<evidence type="ECO:0000313" key="4">
    <source>
        <dbReference type="Proteomes" id="UP000467700"/>
    </source>
</evidence>
<dbReference type="Proteomes" id="UP000467700">
    <property type="component" value="Unassembled WGS sequence"/>
</dbReference>
<dbReference type="PANTHER" id="PTHR13490">
    <property type="entry name" value="MITOCHONDRIAL 28S RIBOSOMAL PROTEIN S28"/>
    <property type="match status" value="1"/>
</dbReference>